<evidence type="ECO:0000313" key="5">
    <source>
        <dbReference type="Proteomes" id="UP000196053"/>
    </source>
</evidence>
<dbReference type="AlphaFoldDB" id="A0A0K8J3P7"/>
<keyword evidence="5" id="KW-1185">Reference proteome</keyword>
<evidence type="ECO:0000313" key="4">
    <source>
        <dbReference type="EMBL" id="CUH91984.1"/>
    </source>
</evidence>
<dbReference type="CDD" id="cd00995">
    <property type="entry name" value="PBP2_NikA_DppA_OppA_like"/>
    <property type="match status" value="1"/>
</dbReference>
<dbReference type="InterPro" id="IPR000914">
    <property type="entry name" value="SBP_5_dom"/>
</dbReference>
<dbReference type="GO" id="GO:1904680">
    <property type="term" value="F:peptide transmembrane transporter activity"/>
    <property type="evidence" value="ECO:0007669"/>
    <property type="project" value="TreeGrafter"/>
</dbReference>
<dbReference type="SUPFAM" id="SSF53850">
    <property type="entry name" value="Periplasmic binding protein-like II"/>
    <property type="match status" value="2"/>
</dbReference>
<dbReference type="PROSITE" id="PS01040">
    <property type="entry name" value="SBP_BACTERIAL_5"/>
    <property type="match status" value="1"/>
</dbReference>
<protein>
    <submittedName>
        <fullName evidence="4">Putative secreted protein</fullName>
    </submittedName>
</protein>
<dbReference type="InterPro" id="IPR023765">
    <property type="entry name" value="SBP_5_CS"/>
</dbReference>
<dbReference type="EMBL" id="LN879430">
    <property type="protein sequence ID" value="CUH91984.1"/>
    <property type="molecule type" value="Genomic_DNA"/>
</dbReference>
<dbReference type="Proteomes" id="UP000196053">
    <property type="component" value="Chromosome I"/>
</dbReference>
<dbReference type="Pfam" id="PF00496">
    <property type="entry name" value="SBP_bac_5"/>
    <property type="match status" value="2"/>
</dbReference>
<proteinExistence type="predicted"/>
<dbReference type="Gene3D" id="3.10.105.10">
    <property type="entry name" value="Dipeptide-binding Protein, Domain 3"/>
    <property type="match status" value="1"/>
</dbReference>
<dbReference type="KEGG" id="hsd:SD1D_0432"/>
<dbReference type="GO" id="GO:0015833">
    <property type="term" value="P:peptide transport"/>
    <property type="evidence" value="ECO:0007669"/>
    <property type="project" value="TreeGrafter"/>
</dbReference>
<comment type="subcellular location">
    <subcellularLocation>
        <location evidence="1">Cell membrane</location>
        <topology evidence="1">Lipid-anchor</topology>
    </subcellularLocation>
</comment>
<sequence>MRKIGKAISLLLVLVMVLSAFAACSKKDKKDNETETPLVVGYLPFSQKFSPFFADTGYDQDVVEFVSVQLLTTDRTGAIVYNAIEGETIPYNGVDYTYTGIADIAVNYDEEADITTYDIKIRDDVKFSDGHVMDADDIIFTYYVLSDPSYDGSSTLYSQPIIGMQNYRANSSAAETITDEEVNALIENPSDSLNQAIIDEIIRPVLESEFDWVGSLYGDERYASYTEAHPEQKDLFASFYSLDENYDSYAVNDEKQVLEDIIAQYGSDYKALGAGYAADETYYVNDVKTIARSIITEEKKAAGIGEDVYNIEGIKKISDTEVQVITKGYDATAIYQIGGAQVAPLHYYGDESQYDYENNKFGFPRGDLSIVKSKTTHPLGAGPYKFVKYENKVVFLEANEHYYKGAPKIKYIQLKETTEADKVTGIEQGTLDITDPTGSKTTFEQIAKINSNGELSGDKIVTSSVDNLGYGYIGMNADTINVGGEPNSEASKNLRKAIATVLSVYRDVAIDTYYGDAASVINYPISNTSWAAPQKSDSDYKVAFSEDVNGNQIYTSDMSSEDKYAAALQAALGYFEAAGYTVTDGKLTAAPAGAKMEYEVLIPGDGDGNHPSFAILTDASAALDTIGFKLNVNDLADANVLWDRLDAGTQEMWCAAWGATIDPDMYQVYHSTNIVGKGGTDSNHYHIADTDLDTLIMEARKSDDQSYRKSAYKQCLDIIMDWAVEIPVYQRQNSVVFSAERVNIETVTPDITTFYEWFKEIENTELK</sequence>
<dbReference type="Gene3D" id="3.40.190.10">
    <property type="entry name" value="Periplasmic binding protein-like II"/>
    <property type="match status" value="2"/>
</dbReference>
<keyword evidence="2" id="KW-0732">Signal</keyword>
<feature type="domain" description="Solute-binding protein family 5" evidence="3">
    <location>
        <begin position="308"/>
        <end position="670"/>
    </location>
</feature>
<reference evidence="5" key="1">
    <citation type="submission" date="2015-09" db="EMBL/GenBank/DDBJ databases">
        <authorList>
            <person name="Wibberg D."/>
        </authorList>
    </citation>
    <scope>NUCLEOTIDE SEQUENCE [LARGE SCALE GENOMIC DNA]</scope>
    <source>
        <strain evidence="5">SD1D</strain>
    </source>
</reference>
<feature type="signal peptide" evidence="2">
    <location>
        <begin position="1"/>
        <end position="22"/>
    </location>
</feature>
<dbReference type="RefSeq" id="WP_058257402.1">
    <property type="nucleotide sequence ID" value="NZ_JANWKB010000016.1"/>
</dbReference>
<feature type="domain" description="Solute-binding protein family 5" evidence="3">
    <location>
        <begin position="103"/>
        <end position="200"/>
    </location>
</feature>
<dbReference type="InterPro" id="IPR039424">
    <property type="entry name" value="SBP_5"/>
</dbReference>
<gene>
    <name evidence="4" type="ORF">SD1D_0432</name>
</gene>
<dbReference type="GO" id="GO:0005886">
    <property type="term" value="C:plasma membrane"/>
    <property type="evidence" value="ECO:0007669"/>
    <property type="project" value="UniProtKB-SubCell"/>
</dbReference>
<dbReference type="PROSITE" id="PS51257">
    <property type="entry name" value="PROKAR_LIPOPROTEIN"/>
    <property type="match status" value="1"/>
</dbReference>
<evidence type="ECO:0000256" key="2">
    <source>
        <dbReference type="SAM" id="SignalP"/>
    </source>
</evidence>
<feature type="chain" id="PRO_5005509277" evidence="2">
    <location>
        <begin position="23"/>
        <end position="767"/>
    </location>
</feature>
<accession>A0A0K8J3P7</accession>
<dbReference type="PANTHER" id="PTHR30290">
    <property type="entry name" value="PERIPLASMIC BINDING COMPONENT OF ABC TRANSPORTER"/>
    <property type="match status" value="1"/>
</dbReference>
<name>A0A0K8J3P7_9FIRM</name>
<evidence type="ECO:0000259" key="3">
    <source>
        <dbReference type="Pfam" id="PF00496"/>
    </source>
</evidence>
<evidence type="ECO:0000256" key="1">
    <source>
        <dbReference type="ARBA" id="ARBA00004193"/>
    </source>
</evidence>
<organism evidence="4 5">
    <name type="scientific">Herbinix luporum</name>
    <dbReference type="NCBI Taxonomy" id="1679721"/>
    <lineage>
        <taxon>Bacteria</taxon>
        <taxon>Bacillati</taxon>
        <taxon>Bacillota</taxon>
        <taxon>Clostridia</taxon>
        <taxon>Lachnospirales</taxon>
        <taxon>Lachnospiraceae</taxon>
        <taxon>Herbinix</taxon>
    </lineage>
</organism>
<dbReference type="OrthoDB" id="9772924at2"/>